<dbReference type="InterPro" id="IPR023214">
    <property type="entry name" value="HAD_sf"/>
</dbReference>
<protein>
    <submittedName>
        <fullName evidence="5">HAD-IB family hydrolase</fullName>
    </submittedName>
</protein>
<dbReference type="InterPro" id="IPR006385">
    <property type="entry name" value="HAD_hydro_SerB1"/>
</dbReference>
<dbReference type="Gene3D" id="1.20.1440.100">
    <property type="entry name" value="SG protein - dephosphorylation function"/>
    <property type="match status" value="1"/>
</dbReference>
<dbReference type="InterPro" id="IPR050582">
    <property type="entry name" value="HAD-like_SerB"/>
</dbReference>
<dbReference type="InterPro" id="IPR036412">
    <property type="entry name" value="HAD-like_sf"/>
</dbReference>
<dbReference type="AlphaFoldDB" id="A0A437PTF8"/>
<gene>
    <name evidence="5" type="ORF">EOJ36_03825</name>
</gene>
<evidence type="ECO:0000256" key="3">
    <source>
        <dbReference type="ARBA" id="ARBA00022842"/>
    </source>
</evidence>
<dbReference type="Pfam" id="PF12710">
    <property type="entry name" value="HAD"/>
    <property type="match status" value="1"/>
</dbReference>
<sequence>MKKQIAFFDFDGTLTHKDSMFAIVKYVYGNGYFYWGMFLLLPTLIGFKLGLIDRQLTKEKYLHFFFAGMPVTTFQNYCDQFSEKIIPKMLRKEAYEKMKWHQKAGHEVVLVSASAENWLKPWCVSQDINCLASKLEIIQGNISGNLIGKNCHGDEKVSRILQEYNLDNYKEIYAYGDSSGDKPMLAIANQAFYQKFN</sequence>
<dbReference type="RefSeq" id="WP_127802709.1">
    <property type="nucleotide sequence ID" value="NZ_SACY01000002.1"/>
</dbReference>
<keyword evidence="4" id="KW-0812">Transmembrane</keyword>
<keyword evidence="4" id="KW-0472">Membrane</keyword>
<comment type="caution">
    <text evidence="5">The sequence shown here is derived from an EMBL/GenBank/DDBJ whole genome shotgun (WGS) entry which is preliminary data.</text>
</comment>
<dbReference type="PANTHER" id="PTHR43344:SF13">
    <property type="entry name" value="PHOSPHATASE RV3661-RELATED"/>
    <property type="match status" value="1"/>
</dbReference>
<dbReference type="Gene3D" id="3.40.50.1000">
    <property type="entry name" value="HAD superfamily/HAD-like"/>
    <property type="match status" value="1"/>
</dbReference>
<keyword evidence="3" id="KW-0460">Magnesium</keyword>
<dbReference type="NCBIfam" id="TIGR01490">
    <property type="entry name" value="HAD-SF-IB-hyp1"/>
    <property type="match status" value="1"/>
</dbReference>
<dbReference type="GO" id="GO:0046872">
    <property type="term" value="F:metal ion binding"/>
    <property type="evidence" value="ECO:0007669"/>
    <property type="project" value="UniProtKB-KW"/>
</dbReference>
<reference evidence="5 6" key="1">
    <citation type="submission" date="2019-01" db="EMBL/GenBank/DDBJ databases">
        <authorList>
            <person name="Chen W.-M."/>
        </authorList>
    </citation>
    <scope>NUCLEOTIDE SEQUENCE [LARGE SCALE GENOMIC DNA]</scope>
    <source>
        <strain evidence="5 6">FSY-15</strain>
    </source>
</reference>
<keyword evidence="1" id="KW-0479">Metal-binding</keyword>
<dbReference type="NCBIfam" id="TIGR01488">
    <property type="entry name" value="HAD-SF-IB"/>
    <property type="match status" value="1"/>
</dbReference>
<organism evidence="5 6">
    <name type="scientific">Sandaracinomonas limnophila</name>
    <dbReference type="NCBI Taxonomy" id="1862386"/>
    <lineage>
        <taxon>Bacteria</taxon>
        <taxon>Pseudomonadati</taxon>
        <taxon>Bacteroidota</taxon>
        <taxon>Cytophagia</taxon>
        <taxon>Cytophagales</taxon>
        <taxon>Flectobacillaceae</taxon>
        <taxon>Sandaracinomonas</taxon>
    </lineage>
</organism>
<keyword evidence="4" id="KW-1133">Transmembrane helix</keyword>
<dbReference type="GO" id="GO:0016787">
    <property type="term" value="F:hydrolase activity"/>
    <property type="evidence" value="ECO:0007669"/>
    <property type="project" value="UniProtKB-KW"/>
</dbReference>
<dbReference type="Proteomes" id="UP000282832">
    <property type="component" value="Unassembled WGS sequence"/>
</dbReference>
<evidence type="ECO:0000256" key="2">
    <source>
        <dbReference type="ARBA" id="ARBA00022801"/>
    </source>
</evidence>
<dbReference type="EMBL" id="SACY01000002">
    <property type="protein sequence ID" value="RVU25555.1"/>
    <property type="molecule type" value="Genomic_DNA"/>
</dbReference>
<evidence type="ECO:0000313" key="5">
    <source>
        <dbReference type="EMBL" id="RVU25555.1"/>
    </source>
</evidence>
<keyword evidence="6" id="KW-1185">Reference proteome</keyword>
<dbReference type="PANTHER" id="PTHR43344">
    <property type="entry name" value="PHOSPHOSERINE PHOSPHATASE"/>
    <property type="match status" value="1"/>
</dbReference>
<feature type="transmembrane region" description="Helical" evidence="4">
    <location>
        <begin position="32"/>
        <end position="51"/>
    </location>
</feature>
<dbReference type="SUPFAM" id="SSF56784">
    <property type="entry name" value="HAD-like"/>
    <property type="match status" value="1"/>
</dbReference>
<keyword evidence="2 5" id="KW-0378">Hydrolase</keyword>
<evidence type="ECO:0000313" key="6">
    <source>
        <dbReference type="Proteomes" id="UP000282832"/>
    </source>
</evidence>
<evidence type="ECO:0000256" key="4">
    <source>
        <dbReference type="SAM" id="Phobius"/>
    </source>
</evidence>
<accession>A0A437PTF8</accession>
<evidence type="ECO:0000256" key="1">
    <source>
        <dbReference type="ARBA" id="ARBA00022723"/>
    </source>
</evidence>
<dbReference type="OrthoDB" id="9794212at2"/>
<proteinExistence type="predicted"/>
<name>A0A437PTF8_9BACT</name>